<keyword evidence="1" id="KW-0614">Plasmid</keyword>
<organism evidence="1 2">
    <name type="scientific">Bacillus carboniphilus</name>
    <dbReference type="NCBI Taxonomy" id="86663"/>
    <lineage>
        <taxon>Bacteria</taxon>
        <taxon>Bacillati</taxon>
        <taxon>Bacillota</taxon>
        <taxon>Bacilli</taxon>
        <taxon>Bacillales</taxon>
        <taxon>Bacillaceae</taxon>
        <taxon>Bacillus</taxon>
    </lineage>
</organism>
<name>A0ABY9JYD3_9BACI</name>
<gene>
    <name evidence="1" type="ORF">LC087_19125</name>
</gene>
<sequence length="48" mass="5502">MIKNATDLLELAKEAGWSYDELIDAVELISKLEKFKRDSVQYRVEVSG</sequence>
<dbReference type="RefSeq" id="WP_226540702.1">
    <property type="nucleotide sequence ID" value="NZ_CP129014.1"/>
</dbReference>
<evidence type="ECO:0000313" key="1">
    <source>
        <dbReference type="EMBL" id="WLR44421.1"/>
    </source>
</evidence>
<accession>A0ABY9JYD3</accession>
<evidence type="ECO:0000313" key="2">
    <source>
        <dbReference type="Proteomes" id="UP001197974"/>
    </source>
</evidence>
<dbReference type="EMBL" id="CP129014">
    <property type="protein sequence ID" value="WLR44421.1"/>
    <property type="molecule type" value="Genomic_DNA"/>
</dbReference>
<geneLocation type="plasmid" evidence="1 2">
    <name>unnamed1</name>
</geneLocation>
<protein>
    <submittedName>
        <fullName evidence="1">Uncharacterized protein</fullName>
    </submittedName>
</protein>
<reference evidence="1 2" key="1">
    <citation type="submission" date="2023-06" db="EMBL/GenBank/DDBJ databases">
        <title>Five Gram-positive bacteria isolated from mangrove sediments in Shenzhen, Guangdong, China.</title>
        <authorList>
            <person name="Yu S."/>
            <person name="Zheng W."/>
            <person name="Huang Y."/>
        </authorList>
    </citation>
    <scope>NUCLEOTIDE SEQUENCE [LARGE SCALE GENOMIC DNA]</scope>
    <source>
        <strain evidence="1 2">SaN35-3</strain>
        <plasmid evidence="1 2">unnamed1</plasmid>
    </source>
</reference>
<dbReference type="Proteomes" id="UP001197974">
    <property type="component" value="Plasmid unnamed1"/>
</dbReference>
<proteinExistence type="predicted"/>
<keyword evidence="2" id="KW-1185">Reference proteome</keyword>